<evidence type="ECO:0000256" key="3">
    <source>
        <dbReference type="ARBA" id="ARBA00016337"/>
    </source>
</evidence>
<evidence type="ECO:0000256" key="8">
    <source>
        <dbReference type="ARBA" id="ARBA00022842"/>
    </source>
</evidence>
<dbReference type="EC" id="2.7.1.180" evidence="2 11"/>
<keyword evidence="4 11" id="KW-0285">Flavoprotein</keyword>
<evidence type="ECO:0000313" key="13">
    <source>
        <dbReference type="Proteomes" id="UP001597294"/>
    </source>
</evidence>
<dbReference type="GO" id="GO:0016740">
    <property type="term" value="F:transferase activity"/>
    <property type="evidence" value="ECO:0007669"/>
    <property type="project" value="UniProtKB-KW"/>
</dbReference>
<evidence type="ECO:0000256" key="7">
    <source>
        <dbReference type="ARBA" id="ARBA00022827"/>
    </source>
</evidence>
<evidence type="ECO:0000256" key="6">
    <source>
        <dbReference type="ARBA" id="ARBA00022723"/>
    </source>
</evidence>
<dbReference type="PANTHER" id="PTHR30040">
    <property type="entry name" value="THIAMINE BIOSYNTHESIS LIPOPROTEIN APBE"/>
    <property type="match status" value="1"/>
</dbReference>
<keyword evidence="6 11" id="KW-0479">Metal-binding</keyword>
<gene>
    <name evidence="12" type="ORF">ACFSKO_15545</name>
</gene>
<dbReference type="Proteomes" id="UP001597294">
    <property type="component" value="Unassembled WGS sequence"/>
</dbReference>
<sequence length="326" mass="35668">MSQSFNRRRFLQITTTAALLSATGGYQASASNPLYRWRGVALGGQAEILLPAGLDVELIGNDVVSELKRLERIFSLYDTASEVSQLNREGILNNPSPEFVELLQKSKQVSELTNGNFDVTVQPLWELHSAGSGYSKVQLLKLEQSIRGLLGYKNLKVSSEKISFKKGGMAITLNGIAQGYITDKITQLLSNHGLTDSLINIGEIKALGHHPDGRNWKVAIADTSSNKDPLQTQQKSVSLNDGQAIATSSYLGTTITDGTPHLLNPLTHQDEYRYQSMSVIASDATTADALSTGFSFMSIENIRNIVDIQPNLKVHAVDNMRRTYSV</sequence>
<reference evidence="13" key="1">
    <citation type="journal article" date="2019" name="Int. J. Syst. Evol. Microbiol.">
        <title>The Global Catalogue of Microorganisms (GCM) 10K type strain sequencing project: providing services to taxonomists for standard genome sequencing and annotation.</title>
        <authorList>
            <consortium name="The Broad Institute Genomics Platform"/>
            <consortium name="The Broad Institute Genome Sequencing Center for Infectious Disease"/>
            <person name="Wu L."/>
            <person name="Ma J."/>
        </authorList>
    </citation>
    <scope>NUCLEOTIDE SEQUENCE [LARGE SCALE GENOMIC DNA]</scope>
    <source>
        <strain evidence="13">CGMCC 4.7192</strain>
    </source>
</reference>
<dbReference type="Gene3D" id="3.10.520.10">
    <property type="entry name" value="ApbE-like domains"/>
    <property type="match status" value="1"/>
</dbReference>
<comment type="cofactor">
    <cofactor evidence="1">
        <name>Mg(2+)</name>
        <dbReference type="ChEBI" id="CHEBI:18420"/>
    </cofactor>
</comment>
<dbReference type="SUPFAM" id="SSF143631">
    <property type="entry name" value="ApbE-like"/>
    <property type="match status" value="1"/>
</dbReference>
<name>A0ABW5BNF7_9PROT</name>
<organism evidence="12 13">
    <name type="scientific">Kiloniella antarctica</name>
    <dbReference type="NCBI Taxonomy" id="1550907"/>
    <lineage>
        <taxon>Bacteria</taxon>
        <taxon>Pseudomonadati</taxon>
        <taxon>Pseudomonadota</taxon>
        <taxon>Alphaproteobacteria</taxon>
        <taxon>Rhodospirillales</taxon>
        <taxon>Kiloniellaceae</taxon>
        <taxon>Kiloniella</taxon>
    </lineage>
</organism>
<evidence type="ECO:0000256" key="9">
    <source>
        <dbReference type="ARBA" id="ARBA00031306"/>
    </source>
</evidence>
<keyword evidence="7 11" id="KW-0274">FAD</keyword>
<dbReference type="InterPro" id="IPR003374">
    <property type="entry name" value="ApbE-like_sf"/>
</dbReference>
<dbReference type="RefSeq" id="WP_380253280.1">
    <property type="nucleotide sequence ID" value="NZ_JBHUII010000010.1"/>
</dbReference>
<evidence type="ECO:0000256" key="5">
    <source>
        <dbReference type="ARBA" id="ARBA00022679"/>
    </source>
</evidence>
<evidence type="ECO:0000256" key="10">
    <source>
        <dbReference type="ARBA" id="ARBA00048540"/>
    </source>
</evidence>
<dbReference type="PROSITE" id="PS51318">
    <property type="entry name" value="TAT"/>
    <property type="match status" value="1"/>
</dbReference>
<dbReference type="PIRSF" id="PIRSF006268">
    <property type="entry name" value="ApbE"/>
    <property type="match status" value="1"/>
</dbReference>
<dbReference type="EMBL" id="JBHUII010000010">
    <property type="protein sequence ID" value="MFD2207041.1"/>
    <property type="molecule type" value="Genomic_DNA"/>
</dbReference>
<evidence type="ECO:0000256" key="4">
    <source>
        <dbReference type="ARBA" id="ARBA00022630"/>
    </source>
</evidence>
<protein>
    <recommendedName>
        <fullName evidence="3 11">FAD:protein FMN transferase</fullName>
        <ecNumber evidence="2 11">2.7.1.180</ecNumber>
    </recommendedName>
    <alternativeName>
        <fullName evidence="9 11">Flavin transferase</fullName>
    </alternativeName>
</protein>
<dbReference type="InterPro" id="IPR024932">
    <property type="entry name" value="ApbE"/>
</dbReference>
<keyword evidence="13" id="KW-1185">Reference proteome</keyword>
<dbReference type="Pfam" id="PF02424">
    <property type="entry name" value="ApbE"/>
    <property type="match status" value="1"/>
</dbReference>
<keyword evidence="5 11" id="KW-0808">Transferase</keyword>
<keyword evidence="8 11" id="KW-0460">Magnesium</keyword>
<dbReference type="PANTHER" id="PTHR30040:SF2">
    <property type="entry name" value="FAD:PROTEIN FMN TRANSFERASE"/>
    <property type="match status" value="1"/>
</dbReference>
<accession>A0ABW5BNF7</accession>
<evidence type="ECO:0000256" key="11">
    <source>
        <dbReference type="PIRNR" id="PIRNR006268"/>
    </source>
</evidence>
<evidence type="ECO:0000313" key="12">
    <source>
        <dbReference type="EMBL" id="MFD2207041.1"/>
    </source>
</evidence>
<comment type="catalytic activity">
    <reaction evidence="10 11">
        <text>L-threonyl-[protein] + FAD = FMN-L-threonyl-[protein] + AMP + H(+)</text>
        <dbReference type="Rhea" id="RHEA:36847"/>
        <dbReference type="Rhea" id="RHEA-COMP:11060"/>
        <dbReference type="Rhea" id="RHEA-COMP:11061"/>
        <dbReference type="ChEBI" id="CHEBI:15378"/>
        <dbReference type="ChEBI" id="CHEBI:30013"/>
        <dbReference type="ChEBI" id="CHEBI:57692"/>
        <dbReference type="ChEBI" id="CHEBI:74257"/>
        <dbReference type="ChEBI" id="CHEBI:456215"/>
        <dbReference type="EC" id="2.7.1.180"/>
    </reaction>
</comment>
<proteinExistence type="inferred from homology"/>
<evidence type="ECO:0000256" key="2">
    <source>
        <dbReference type="ARBA" id="ARBA00011955"/>
    </source>
</evidence>
<evidence type="ECO:0000256" key="1">
    <source>
        <dbReference type="ARBA" id="ARBA00001946"/>
    </source>
</evidence>
<dbReference type="InterPro" id="IPR006311">
    <property type="entry name" value="TAT_signal"/>
</dbReference>
<comment type="similarity">
    <text evidence="11">Belongs to the ApbE family.</text>
</comment>
<comment type="caution">
    <text evidence="12">The sequence shown here is derived from an EMBL/GenBank/DDBJ whole genome shotgun (WGS) entry which is preliminary data.</text>
</comment>